<reference evidence="8" key="3">
    <citation type="submission" date="2025-04" db="UniProtKB">
        <authorList>
            <consortium name="RefSeq"/>
        </authorList>
    </citation>
    <scope>IDENTIFICATION</scope>
    <source>
        <strain evidence="8">CBS 304.34</strain>
    </source>
</reference>
<dbReference type="AlphaFoldDB" id="A0A6A6YND9"/>
<gene>
    <name evidence="6 8" type="ORF">BDZ99DRAFT_531837</name>
</gene>
<dbReference type="Proteomes" id="UP000504636">
    <property type="component" value="Unplaced"/>
</dbReference>
<evidence type="ECO:0000313" key="8">
    <source>
        <dbReference type="RefSeq" id="XP_033576449.1"/>
    </source>
</evidence>
<proteinExistence type="predicted"/>
<keyword evidence="2 5" id="KW-0812">Transmembrane</keyword>
<comment type="subcellular location">
    <subcellularLocation>
        <location evidence="1">Membrane</location>
        <topology evidence="1">Multi-pass membrane protein</topology>
    </subcellularLocation>
</comment>
<accession>A0A6A6YND9</accession>
<evidence type="ECO:0000256" key="3">
    <source>
        <dbReference type="ARBA" id="ARBA00022989"/>
    </source>
</evidence>
<dbReference type="OrthoDB" id="5396681at2759"/>
<dbReference type="SUPFAM" id="SSF144083">
    <property type="entry name" value="Magnesium transport protein CorA, transmembrane region"/>
    <property type="match status" value="1"/>
</dbReference>
<dbReference type="GO" id="GO:0016020">
    <property type="term" value="C:membrane"/>
    <property type="evidence" value="ECO:0007669"/>
    <property type="project" value="UniProtKB-SubCell"/>
</dbReference>
<dbReference type="Gene3D" id="1.20.58.340">
    <property type="entry name" value="Magnesium transport protein CorA, transmembrane region"/>
    <property type="match status" value="1"/>
</dbReference>
<dbReference type="GeneID" id="54467362"/>
<dbReference type="EMBL" id="MU003701">
    <property type="protein sequence ID" value="KAF2809485.1"/>
    <property type="molecule type" value="Genomic_DNA"/>
</dbReference>
<evidence type="ECO:0000256" key="5">
    <source>
        <dbReference type="SAM" id="Phobius"/>
    </source>
</evidence>
<keyword evidence="3 5" id="KW-1133">Transmembrane helix</keyword>
<dbReference type="InterPro" id="IPR002523">
    <property type="entry name" value="MgTranspt_CorA/ZnTranspt_ZntB"/>
</dbReference>
<evidence type="ECO:0000256" key="4">
    <source>
        <dbReference type="ARBA" id="ARBA00023136"/>
    </source>
</evidence>
<dbReference type="GO" id="GO:0046873">
    <property type="term" value="F:metal ion transmembrane transporter activity"/>
    <property type="evidence" value="ECO:0007669"/>
    <property type="project" value="InterPro"/>
</dbReference>
<keyword evidence="4 5" id="KW-0472">Membrane</keyword>
<name>A0A6A6YND9_9PEZI</name>
<feature type="transmembrane region" description="Helical" evidence="5">
    <location>
        <begin position="368"/>
        <end position="389"/>
    </location>
</feature>
<evidence type="ECO:0000313" key="7">
    <source>
        <dbReference type="Proteomes" id="UP000504636"/>
    </source>
</evidence>
<evidence type="ECO:0000256" key="1">
    <source>
        <dbReference type="ARBA" id="ARBA00004141"/>
    </source>
</evidence>
<organism evidence="6">
    <name type="scientific">Mytilinidion resinicola</name>
    <dbReference type="NCBI Taxonomy" id="574789"/>
    <lineage>
        <taxon>Eukaryota</taxon>
        <taxon>Fungi</taxon>
        <taxon>Dikarya</taxon>
        <taxon>Ascomycota</taxon>
        <taxon>Pezizomycotina</taxon>
        <taxon>Dothideomycetes</taxon>
        <taxon>Pleosporomycetidae</taxon>
        <taxon>Mytilinidiales</taxon>
        <taxon>Mytilinidiaceae</taxon>
        <taxon>Mytilinidion</taxon>
    </lineage>
</organism>
<evidence type="ECO:0000313" key="6">
    <source>
        <dbReference type="EMBL" id="KAF2809485.1"/>
    </source>
</evidence>
<reference evidence="8" key="2">
    <citation type="submission" date="2020-04" db="EMBL/GenBank/DDBJ databases">
        <authorList>
            <consortium name="NCBI Genome Project"/>
        </authorList>
    </citation>
    <scope>NUCLEOTIDE SEQUENCE</scope>
    <source>
        <strain evidence="8">CBS 304.34</strain>
    </source>
</reference>
<keyword evidence="7" id="KW-1185">Reference proteome</keyword>
<evidence type="ECO:0000256" key="2">
    <source>
        <dbReference type="ARBA" id="ARBA00022692"/>
    </source>
</evidence>
<reference evidence="6 8" key="1">
    <citation type="journal article" date="2020" name="Stud. Mycol.">
        <title>101 Dothideomycetes genomes: a test case for predicting lifestyles and emergence of pathogens.</title>
        <authorList>
            <person name="Haridas S."/>
            <person name="Albert R."/>
            <person name="Binder M."/>
            <person name="Bloem J."/>
            <person name="Labutti K."/>
            <person name="Salamov A."/>
            <person name="Andreopoulos B."/>
            <person name="Baker S."/>
            <person name="Barry K."/>
            <person name="Bills G."/>
            <person name="Bluhm B."/>
            <person name="Cannon C."/>
            <person name="Castanera R."/>
            <person name="Culley D."/>
            <person name="Daum C."/>
            <person name="Ezra D."/>
            <person name="Gonzalez J."/>
            <person name="Henrissat B."/>
            <person name="Kuo A."/>
            <person name="Liang C."/>
            <person name="Lipzen A."/>
            <person name="Lutzoni F."/>
            <person name="Magnuson J."/>
            <person name="Mondo S."/>
            <person name="Nolan M."/>
            <person name="Ohm R."/>
            <person name="Pangilinan J."/>
            <person name="Park H.-J."/>
            <person name="Ramirez L."/>
            <person name="Alfaro M."/>
            <person name="Sun H."/>
            <person name="Tritt A."/>
            <person name="Yoshinaga Y."/>
            <person name="Zwiers L.-H."/>
            <person name="Turgeon B."/>
            <person name="Goodwin S."/>
            <person name="Spatafora J."/>
            <person name="Crous P."/>
            <person name="Grigoriev I."/>
        </authorList>
    </citation>
    <scope>NUCLEOTIDE SEQUENCE</scope>
    <source>
        <strain evidence="6 8">CBS 304.34</strain>
    </source>
</reference>
<feature type="transmembrane region" description="Helical" evidence="5">
    <location>
        <begin position="326"/>
        <end position="348"/>
    </location>
</feature>
<dbReference type="RefSeq" id="XP_033576449.1">
    <property type="nucleotide sequence ID" value="XM_033726469.1"/>
</dbReference>
<dbReference type="Pfam" id="PF01544">
    <property type="entry name" value="CorA"/>
    <property type="match status" value="1"/>
</dbReference>
<protein>
    <submittedName>
        <fullName evidence="6 8">Uncharacterized protein</fullName>
    </submittedName>
</protein>
<dbReference type="InterPro" id="IPR045863">
    <property type="entry name" value="CorA_TM1_TM2"/>
</dbReference>
<sequence length="407" mass="47130">MYALDNDTWSLSRNVFVDDWNICRKRVDNVKDLLFDQSRFVVRLIRVHAMMAVTTNWAISGMFFDVLLKFGYQPQIFEESSGFRQALKESDGSFELCYQLMYVEPSGRPTDRDQWSFRQTGVYQKHSMKTRQSKCILLHSNDEPALQKRLEKHAESPEKLALARHPMNVHLVVLSTYIVHWQDYIESMAKSLQDIRKYVLVIDTKRTKVEAKQLQTLRNIEDKIVCRAIRCLQSTGKTVKTLMEISGSWPKADATFAVESTSVYERLRLIDHRLENYVNSAEILAERTRATLGLLTNMLDVQNQADSGRISSRMLLLTRESVDDNATVRVITVCTLIYLPASFTATFFGMNFFEFQSGLAGLHTSPSFWIYVAATIPLTFLTVGAWYIFKVRHDMKRKRKRDEEQAE</sequence>